<name>A0AAD5YUI2_9AGAR</name>
<comment type="caution">
    <text evidence="2">The sequence shown here is derived from an EMBL/GenBank/DDBJ whole genome shotgun (WGS) entry which is preliminary data.</text>
</comment>
<evidence type="ECO:0000313" key="3">
    <source>
        <dbReference type="Proteomes" id="UP001213000"/>
    </source>
</evidence>
<keyword evidence="3" id="KW-1185">Reference proteome</keyword>
<sequence>MDSFLTSGLDTKEVFADFEILEPPSSPTPHETLEPPSSPTPHETLKLPASPETPRQPPLPLNPAYTRLSQLSVDWSSPIIGDKEAQAAKVQEKWMKTLKKTNTAKKLLKQDEQKALYRRILDDISDSGVCFGDLLEYVFDPENHWGDIHWHRIFNR</sequence>
<organism evidence="2 3">
    <name type="scientific">Leucocoprinus birnbaumii</name>
    <dbReference type="NCBI Taxonomy" id="56174"/>
    <lineage>
        <taxon>Eukaryota</taxon>
        <taxon>Fungi</taxon>
        <taxon>Dikarya</taxon>
        <taxon>Basidiomycota</taxon>
        <taxon>Agaricomycotina</taxon>
        <taxon>Agaricomycetes</taxon>
        <taxon>Agaricomycetidae</taxon>
        <taxon>Agaricales</taxon>
        <taxon>Agaricineae</taxon>
        <taxon>Agaricaceae</taxon>
        <taxon>Leucocoprinus</taxon>
    </lineage>
</organism>
<feature type="region of interest" description="Disordered" evidence="1">
    <location>
        <begin position="15"/>
        <end position="63"/>
    </location>
</feature>
<gene>
    <name evidence="2" type="ORF">NP233_g2795</name>
</gene>
<dbReference type="Proteomes" id="UP001213000">
    <property type="component" value="Unassembled WGS sequence"/>
</dbReference>
<evidence type="ECO:0000313" key="2">
    <source>
        <dbReference type="EMBL" id="KAJ3572856.1"/>
    </source>
</evidence>
<accession>A0AAD5YUI2</accession>
<proteinExistence type="predicted"/>
<protein>
    <submittedName>
        <fullName evidence="2">Uncharacterized protein</fullName>
    </submittedName>
</protein>
<dbReference type="EMBL" id="JANIEX010000125">
    <property type="protein sequence ID" value="KAJ3572856.1"/>
    <property type="molecule type" value="Genomic_DNA"/>
</dbReference>
<dbReference type="AlphaFoldDB" id="A0AAD5YUI2"/>
<reference evidence="2" key="1">
    <citation type="submission" date="2022-07" db="EMBL/GenBank/DDBJ databases">
        <title>Genome Sequence of Leucocoprinus birnbaumii.</title>
        <authorList>
            <person name="Buettner E."/>
        </authorList>
    </citation>
    <scope>NUCLEOTIDE SEQUENCE</scope>
    <source>
        <strain evidence="2">VT141</strain>
    </source>
</reference>
<evidence type="ECO:0000256" key="1">
    <source>
        <dbReference type="SAM" id="MobiDB-lite"/>
    </source>
</evidence>